<evidence type="ECO:0008006" key="3">
    <source>
        <dbReference type="Google" id="ProtNLM"/>
    </source>
</evidence>
<comment type="caution">
    <text evidence="1">The sequence shown here is derived from an EMBL/GenBank/DDBJ whole genome shotgun (WGS) entry which is preliminary data.</text>
</comment>
<evidence type="ECO:0000313" key="1">
    <source>
        <dbReference type="EMBL" id="OUR93521.1"/>
    </source>
</evidence>
<organism evidence="1 2">
    <name type="scientific">Halobacteriovorax marinus</name>
    <dbReference type="NCBI Taxonomy" id="97084"/>
    <lineage>
        <taxon>Bacteria</taxon>
        <taxon>Pseudomonadati</taxon>
        <taxon>Bdellovibrionota</taxon>
        <taxon>Bacteriovoracia</taxon>
        <taxon>Bacteriovoracales</taxon>
        <taxon>Halobacteriovoraceae</taxon>
        <taxon>Halobacteriovorax</taxon>
    </lineage>
</organism>
<gene>
    <name evidence="1" type="ORF">A9Q84_18790</name>
</gene>
<dbReference type="AlphaFoldDB" id="A0A1Y5F266"/>
<dbReference type="InterPro" id="IPR018741">
    <property type="entry name" value="DUF2288"/>
</dbReference>
<reference evidence="2" key="1">
    <citation type="journal article" date="2017" name="Proc. Natl. Acad. Sci. U.S.A.">
        <title>Simulation of Deepwater Horizon oil plume reveals substrate specialization within a complex community of hydrocarbon-degraders.</title>
        <authorList>
            <person name="Hu P."/>
            <person name="Dubinsky E.A."/>
            <person name="Probst A.J."/>
            <person name="Wang J."/>
            <person name="Sieber C.M.K."/>
            <person name="Tom L.M."/>
            <person name="Gardinali P."/>
            <person name="Banfield J.F."/>
            <person name="Atlas R.M."/>
            <person name="Andersen G.L."/>
        </authorList>
    </citation>
    <scope>NUCLEOTIDE SEQUENCE [LARGE SCALE GENOMIC DNA]</scope>
</reference>
<sequence>MENLKEKLTGEREKARWLMLEEHNKREALLIVATDLDLIDVAVAVASDDVKLIKTLLDSEQLKRPDETMVKLFEEETDFNFNFVIIQPYVLAQKIEE</sequence>
<protein>
    <recommendedName>
        <fullName evidence="3">DUF2288 domain-containing protein</fullName>
    </recommendedName>
</protein>
<name>A0A1Y5F266_9BACT</name>
<dbReference type="EMBL" id="MAAO01000015">
    <property type="protein sequence ID" value="OUR93521.1"/>
    <property type="molecule type" value="Genomic_DNA"/>
</dbReference>
<evidence type="ECO:0000313" key="2">
    <source>
        <dbReference type="Proteomes" id="UP000196531"/>
    </source>
</evidence>
<dbReference type="Proteomes" id="UP000196531">
    <property type="component" value="Unassembled WGS sequence"/>
</dbReference>
<proteinExistence type="predicted"/>
<accession>A0A1Y5F266</accession>
<dbReference type="Pfam" id="PF10052">
    <property type="entry name" value="DUF2288"/>
    <property type="match status" value="1"/>
</dbReference>